<organism evidence="3 4">
    <name type="scientific">Clostridium argentinense CDC 2741</name>
    <dbReference type="NCBI Taxonomy" id="1418104"/>
    <lineage>
        <taxon>Bacteria</taxon>
        <taxon>Bacillati</taxon>
        <taxon>Bacillota</taxon>
        <taxon>Clostridia</taxon>
        <taxon>Eubacteriales</taxon>
        <taxon>Clostridiaceae</taxon>
        <taxon>Clostridium</taxon>
    </lineage>
</organism>
<sequence>MKSADEINIIPFSKEYQEEAKKLILEGIKEYVGEININFNKDLNNIEEQYKEGQFLLAIHKEKLIGTGALIYNGEFGQIVRMSVDKNYRNLGIGKKLLDELIEHASKNDTRKIIVETTKDWESAANFYKKYGFKFLHHKDDDIYFYLDIK</sequence>
<dbReference type="EMBL" id="AYSO01000016">
    <property type="protein sequence ID" value="KIE46542.1"/>
    <property type="molecule type" value="Genomic_DNA"/>
</dbReference>
<keyword evidence="4" id="KW-1185">Reference proteome</keyword>
<evidence type="ECO:0000259" key="2">
    <source>
        <dbReference type="PROSITE" id="PS51186"/>
    </source>
</evidence>
<evidence type="ECO:0000313" key="4">
    <source>
        <dbReference type="Proteomes" id="UP000031366"/>
    </source>
</evidence>
<dbReference type="OrthoDB" id="357176at2"/>
<comment type="caution">
    <text evidence="3">The sequence shown here is derived from an EMBL/GenBank/DDBJ whole genome shotgun (WGS) entry which is preliminary data.</text>
</comment>
<dbReference type="AlphaFoldDB" id="A0A0C1QZK4"/>
<evidence type="ECO:0000313" key="3">
    <source>
        <dbReference type="EMBL" id="KIE46542.1"/>
    </source>
</evidence>
<dbReference type="InterPro" id="IPR000182">
    <property type="entry name" value="GNAT_dom"/>
</dbReference>
<dbReference type="GO" id="GO:0008080">
    <property type="term" value="F:N-acetyltransferase activity"/>
    <property type="evidence" value="ECO:0007669"/>
    <property type="project" value="InterPro"/>
</dbReference>
<dbReference type="Pfam" id="PF00583">
    <property type="entry name" value="Acetyltransf_1"/>
    <property type="match status" value="1"/>
</dbReference>
<dbReference type="InterPro" id="IPR016181">
    <property type="entry name" value="Acyl_CoA_acyltransferase"/>
</dbReference>
<dbReference type="Proteomes" id="UP000031366">
    <property type="component" value="Unassembled WGS sequence"/>
</dbReference>
<dbReference type="PANTHER" id="PTHR13947">
    <property type="entry name" value="GNAT FAMILY N-ACETYLTRANSFERASE"/>
    <property type="match status" value="1"/>
</dbReference>
<protein>
    <submittedName>
        <fullName evidence="3">Acetyltransferase domain protein</fullName>
    </submittedName>
</protein>
<proteinExistence type="predicted"/>
<keyword evidence="1 3" id="KW-0808">Transferase</keyword>
<dbReference type="PROSITE" id="PS51186">
    <property type="entry name" value="GNAT"/>
    <property type="match status" value="1"/>
</dbReference>
<dbReference type="PANTHER" id="PTHR13947:SF37">
    <property type="entry name" value="LD18367P"/>
    <property type="match status" value="1"/>
</dbReference>
<evidence type="ECO:0000256" key="1">
    <source>
        <dbReference type="ARBA" id="ARBA00022679"/>
    </source>
</evidence>
<dbReference type="RefSeq" id="WP_052268082.1">
    <property type="nucleotide sequence ID" value="NZ_AYSO01000016.1"/>
</dbReference>
<name>A0A0C1QZK4_9CLOT</name>
<dbReference type="SUPFAM" id="SSF55729">
    <property type="entry name" value="Acyl-CoA N-acyltransferases (Nat)"/>
    <property type="match status" value="1"/>
</dbReference>
<accession>A0A0C1QZK4</accession>
<gene>
    <name evidence="3" type="ORF">U732_3238</name>
</gene>
<dbReference type="Gene3D" id="3.40.630.30">
    <property type="match status" value="1"/>
</dbReference>
<reference evidence="3 4" key="1">
    <citation type="journal article" date="2015" name="Infect. Genet. Evol.">
        <title>Genomic sequences of six botulinum neurotoxin-producing strains representing three clostridial species illustrate the mobility and diversity of botulinum neurotoxin genes.</title>
        <authorList>
            <person name="Smith T.J."/>
            <person name="Hill K.K."/>
            <person name="Xie G."/>
            <person name="Foley B.T."/>
            <person name="Williamson C.H."/>
            <person name="Foster J.T."/>
            <person name="Johnson S.L."/>
            <person name="Chertkov O."/>
            <person name="Teshima H."/>
            <person name="Gibbons H.S."/>
            <person name="Johnsky L.A."/>
            <person name="Karavis M.A."/>
            <person name="Smith L.A."/>
        </authorList>
    </citation>
    <scope>NUCLEOTIDE SEQUENCE [LARGE SCALE GENOMIC DNA]</scope>
    <source>
        <strain evidence="3 4">CDC 2741</strain>
    </source>
</reference>
<dbReference type="CDD" id="cd04301">
    <property type="entry name" value="NAT_SF"/>
    <property type="match status" value="1"/>
</dbReference>
<feature type="domain" description="N-acetyltransferase" evidence="2">
    <location>
        <begin position="7"/>
        <end position="150"/>
    </location>
</feature>
<dbReference type="InterPro" id="IPR050769">
    <property type="entry name" value="NAT_camello-type"/>
</dbReference>